<dbReference type="GO" id="GO:0003723">
    <property type="term" value="F:RNA binding"/>
    <property type="evidence" value="ECO:0007669"/>
    <property type="project" value="InterPro"/>
</dbReference>
<accession>A0A6B8MDV3</accession>
<dbReference type="Proteomes" id="UP000422569">
    <property type="component" value="Plasmid unnamed1"/>
</dbReference>
<sequence length="109" mass="12640">MRIIARRTLREFVEKRAGHKDQPALKAALDAWFDEVRKAHWTSAADVKGLYRTASVVTAERVVFNIKGNDYRLVVAIDYEKSIVWIKWIGSHADYDRIDVKEVEHDGRT</sequence>
<geneLocation type="plasmid" evidence="1">
    <name>unnamed1</name>
</geneLocation>
<protein>
    <submittedName>
        <fullName evidence="1">Type II toxin-antitoxin system HigB family toxin</fullName>
    </submittedName>
</protein>
<name>A0A6B8MDV3_9HYPH</name>
<evidence type="ECO:0000313" key="2">
    <source>
        <dbReference type="Proteomes" id="UP000422569"/>
    </source>
</evidence>
<gene>
    <name evidence="1" type="ORF">F7D14_20290</name>
</gene>
<organism evidence="1 2">
    <name type="scientific">Methylocystis parvus</name>
    <dbReference type="NCBI Taxonomy" id="134"/>
    <lineage>
        <taxon>Bacteria</taxon>
        <taxon>Pseudomonadati</taxon>
        <taxon>Pseudomonadota</taxon>
        <taxon>Alphaproteobacteria</taxon>
        <taxon>Hyphomicrobiales</taxon>
        <taxon>Methylocystaceae</taxon>
        <taxon>Methylocystis</taxon>
    </lineage>
</organism>
<reference evidence="1 2" key="1">
    <citation type="submission" date="2019-09" db="EMBL/GenBank/DDBJ databases">
        <title>Isolation and complete genome sequencing of Methylocystis species.</title>
        <authorList>
            <person name="Rumah B.L."/>
            <person name="Stead C.E."/>
            <person name="Stevens B.C."/>
            <person name="Minton N.P."/>
            <person name="Grosse-Honebrink A."/>
            <person name="Zhang Y."/>
        </authorList>
    </citation>
    <scope>NUCLEOTIDE SEQUENCE [LARGE SCALE GENOMIC DNA]</scope>
    <source>
        <strain evidence="1 2">BRCS2</strain>
        <plasmid evidence="1 2">unnamed1</plasmid>
    </source>
</reference>
<keyword evidence="2" id="KW-1185">Reference proteome</keyword>
<dbReference type="InterPro" id="IPR018669">
    <property type="entry name" value="Toxin_HigB"/>
</dbReference>
<dbReference type="AlphaFoldDB" id="A0A6B8MDV3"/>
<dbReference type="GO" id="GO:0110001">
    <property type="term" value="C:toxin-antitoxin complex"/>
    <property type="evidence" value="ECO:0007669"/>
    <property type="project" value="InterPro"/>
</dbReference>
<dbReference type="GO" id="GO:0004519">
    <property type="term" value="F:endonuclease activity"/>
    <property type="evidence" value="ECO:0007669"/>
    <property type="project" value="InterPro"/>
</dbReference>
<evidence type="ECO:0000313" key="1">
    <source>
        <dbReference type="EMBL" id="QGM99932.1"/>
    </source>
</evidence>
<dbReference type="Pfam" id="PF09907">
    <property type="entry name" value="HigB_toxin"/>
    <property type="match status" value="1"/>
</dbReference>
<proteinExistence type="predicted"/>
<dbReference type="RefSeq" id="WP_016921312.1">
    <property type="nucleotide sequence ID" value="NZ_CP044332.1"/>
</dbReference>
<dbReference type="KEGG" id="mpar:F7D14_20290"/>
<keyword evidence="1" id="KW-0614">Plasmid</keyword>
<dbReference type="EMBL" id="CP044332">
    <property type="protein sequence ID" value="QGM99932.1"/>
    <property type="molecule type" value="Genomic_DNA"/>
</dbReference>